<sequence>MQPLQEILSSEGEGLPTEFVADCDCSALTSILDGVLLSKRGVRRDGNLNVCQECNDSLAKRSIPKFSIKNGFYVGELPTRFSDMTLPERLMTQTVSVVAVTRVMRGGAHRSIRSHCLAFDAIPGPPATLLPIPVGNISSYRVVLAGSFTPEQHARVRQMHRARRQVVNDVLRFYQQHNEFYDGIVVDSSEIPVDAIAENMIFEDVEADVELTEMGAGHD</sequence>
<evidence type="ECO:0000313" key="4">
    <source>
        <dbReference type="Proteomes" id="UP000052943"/>
    </source>
</evidence>
<reference evidence="2 4" key="1">
    <citation type="submission" date="2015-11" db="EMBL/GenBank/DDBJ databases">
        <title>Genomes and virulence difference between two physiological races of Phytophthora nicotianae.</title>
        <authorList>
            <person name="Liu H."/>
            <person name="Ma X."/>
            <person name="Yu H."/>
            <person name="Fang D."/>
            <person name="Li Y."/>
            <person name="Wang X."/>
            <person name="Wang W."/>
            <person name="Dong Y."/>
            <person name="Xiao B."/>
        </authorList>
    </citation>
    <scope>NUCLEOTIDE SEQUENCE [LARGE SCALE GENOMIC DNA]</scope>
    <source>
        <strain evidence="4">race 0</strain>
        <strain evidence="2">Race 0</strain>
    </source>
</reference>
<evidence type="ECO:0000313" key="3">
    <source>
        <dbReference type="EMBL" id="KUF86710.1"/>
    </source>
</evidence>
<feature type="domain" description="DUF6570" evidence="1">
    <location>
        <begin position="60"/>
        <end position="190"/>
    </location>
</feature>
<protein>
    <recommendedName>
        <fullName evidence="1">DUF6570 domain-containing protein</fullName>
    </recommendedName>
</protein>
<dbReference type="AlphaFoldDB" id="A0A0W8C5D7"/>
<organism evidence="2 4">
    <name type="scientific">Phytophthora nicotianae</name>
    <name type="common">Potato buckeye rot agent</name>
    <name type="synonym">Phytophthora parasitica</name>
    <dbReference type="NCBI Taxonomy" id="4792"/>
    <lineage>
        <taxon>Eukaryota</taxon>
        <taxon>Sar</taxon>
        <taxon>Stramenopiles</taxon>
        <taxon>Oomycota</taxon>
        <taxon>Peronosporomycetes</taxon>
        <taxon>Peronosporales</taxon>
        <taxon>Peronosporaceae</taxon>
        <taxon>Phytophthora</taxon>
    </lineage>
</organism>
<gene>
    <name evidence="3" type="ORF">AM587_10008585</name>
    <name evidence="2" type="ORF">AM587_10011412</name>
</gene>
<dbReference type="Proteomes" id="UP000052943">
    <property type="component" value="Unassembled WGS sequence"/>
</dbReference>
<evidence type="ECO:0000313" key="2">
    <source>
        <dbReference type="EMBL" id="KUF79294.1"/>
    </source>
</evidence>
<accession>A0A0W8C5D7</accession>
<dbReference type="EMBL" id="LNFO01002204">
    <property type="protein sequence ID" value="KUF86710.1"/>
    <property type="molecule type" value="Genomic_DNA"/>
</dbReference>
<dbReference type="STRING" id="4790.A0A0W8C5D7"/>
<name>A0A0W8C5D7_PHYNI</name>
<dbReference type="OMA" id="NREICAI"/>
<dbReference type="Pfam" id="PF20209">
    <property type="entry name" value="DUF6570"/>
    <property type="match status" value="1"/>
</dbReference>
<dbReference type="InterPro" id="IPR046700">
    <property type="entry name" value="DUF6570"/>
</dbReference>
<dbReference type="EMBL" id="LNFO01004888">
    <property type="protein sequence ID" value="KUF79294.1"/>
    <property type="molecule type" value="Genomic_DNA"/>
</dbReference>
<dbReference type="OrthoDB" id="10558278at2759"/>
<proteinExistence type="predicted"/>
<comment type="caution">
    <text evidence="2">The sequence shown here is derived from an EMBL/GenBank/DDBJ whole genome shotgun (WGS) entry which is preliminary data.</text>
</comment>
<evidence type="ECO:0000259" key="1">
    <source>
        <dbReference type="Pfam" id="PF20209"/>
    </source>
</evidence>